<name>A0A0G3H268_9CORY</name>
<feature type="chain" id="PRO_5002554538" evidence="2">
    <location>
        <begin position="32"/>
        <end position="84"/>
    </location>
</feature>
<sequence length="84" mass="8868">MSLSVRSLAAAFVVVSAVITMFIIFSPAAMAQSTTHPHLQFDTIAGTVLGGLSSFAALYFVIGTLYNLFTRGKGKTPWPGAPTF</sequence>
<dbReference type="KEGG" id="cmv:CMUST_12705"/>
<keyword evidence="2" id="KW-0732">Signal</keyword>
<feature type="signal peptide" evidence="2">
    <location>
        <begin position="1"/>
        <end position="31"/>
    </location>
</feature>
<protein>
    <submittedName>
        <fullName evidence="3">Uncharacterized protein</fullName>
    </submittedName>
</protein>
<dbReference type="Proteomes" id="UP000035199">
    <property type="component" value="Chromosome"/>
</dbReference>
<evidence type="ECO:0000313" key="4">
    <source>
        <dbReference type="Proteomes" id="UP000035199"/>
    </source>
</evidence>
<evidence type="ECO:0000256" key="1">
    <source>
        <dbReference type="SAM" id="Phobius"/>
    </source>
</evidence>
<reference evidence="4" key="2">
    <citation type="submission" date="2015-05" db="EMBL/GenBank/DDBJ databases">
        <title>Complete genome sequence of Corynebacterium mustelae DSM 45274, isolated from various tissues of a male ferret with lethal sepsis.</title>
        <authorList>
            <person name="Ruckert C."/>
            <person name="Albersmeier A."/>
            <person name="Winkler A."/>
            <person name="Tauch A."/>
        </authorList>
    </citation>
    <scope>NUCLEOTIDE SEQUENCE [LARGE SCALE GENOMIC DNA]</scope>
    <source>
        <strain evidence="4">DSM 45274</strain>
    </source>
</reference>
<organism evidence="3 4">
    <name type="scientific">Corynebacterium mustelae</name>
    <dbReference type="NCBI Taxonomy" id="571915"/>
    <lineage>
        <taxon>Bacteria</taxon>
        <taxon>Bacillati</taxon>
        <taxon>Actinomycetota</taxon>
        <taxon>Actinomycetes</taxon>
        <taxon>Mycobacteriales</taxon>
        <taxon>Corynebacteriaceae</taxon>
        <taxon>Corynebacterium</taxon>
    </lineage>
</organism>
<dbReference type="PATRIC" id="fig|571915.4.peg.2728"/>
<proteinExistence type="predicted"/>
<keyword evidence="1" id="KW-0812">Transmembrane</keyword>
<keyword evidence="1" id="KW-0472">Membrane</keyword>
<evidence type="ECO:0000256" key="2">
    <source>
        <dbReference type="SAM" id="SignalP"/>
    </source>
</evidence>
<evidence type="ECO:0000313" key="3">
    <source>
        <dbReference type="EMBL" id="AKK06845.1"/>
    </source>
</evidence>
<accession>A0A0G3H268</accession>
<dbReference type="EMBL" id="CP011542">
    <property type="protein sequence ID" value="AKK06845.1"/>
    <property type="molecule type" value="Genomic_DNA"/>
</dbReference>
<gene>
    <name evidence="3" type="ORF">CMUST_12705</name>
</gene>
<keyword evidence="4" id="KW-1185">Reference proteome</keyword>
<feature type="transmembrane region" description="Helical" evidence="1">
    <location>
        <begin position="47"/>
        <end position="69"/>
    </location>
</feature>
<keyword evidence="1" id="KW-1133">Transmembrane helix</keyword>
<reference evidence="3 4" key="1">
    <citation type="journal article" date="2015" name="Genome Announc.">
        <title>Complete Genome Sequence of the Type Strain Corynebacterium mustelae DSM 45274, Isolated from Various Tissues of a Male Ferret with Lethal Sepsis.</title>
        <authorList>
            <person name="Ruckert C."/>
            <person name="Eimer J."/>
            <person name="Winkler A."/>
            <person name="Tauch A."/>
        </authorList>
    </citation>
    <scope>NUCLEOTIDE SEQUENCE [LARGE SCALE GENOMIC DNA]</scope>
    <source>
        <strain evidence="3 4">DSM 45274</strain>
    </source>
</reference>
<dbReference type="AlphaFoldDB" id="A0A0G3H268"/>
<dbReference type="RefSeq" id="WP_047262795.1">
    <property type="nucleotide sequence ID" value="NZ_CP011542.1"/>
</dbReference>
<dbReference type="OrthoDB" id="10006196at2"/>